<keyword evidence="1" id="KW-1133">Transmembrane helix</keyword>
<protein>
    <submittedName>
        <fullName evidence="2">Uncharacterized protein</fullName>
    </submittedName>
</protein>
<feature type="non-terminal residue" evidence="2">
    <location>
        <position position="234"/>
    </location>
</feature>
<keyword evidence="1" id="KW-0812">Transmembrane</keyword>
<name>A0A2G9TM37_TELCI</name>
<accession>A0A2G9TM37</accession>
<sequence>MAWVGTTYETLARWPYAVTAATMDAAWSQTDVNAITVSSDSLAKSAVVVRIVVMENVVTTSRLPALVSRDGVASSANETLSTVLDTSLVKMEVSARMEASGLTLLAVARKVTLAQLVRLWCPASVSTKEFVGMVDSVRPPTRNWADVNALKVSRDGIVNEEKLPSTRHALQAAATMVSILMLATCVVVFFLKYKRMRRLLRDPVTQNAINEHRQIHELPKRSIDCRSLSDEAYK</sequence>
<reference evidence="2 3" key="1">
    <citation type="submission" date="2015-09" db="EMBL/GenBank/DDBJ databases">
        <title>Draft genome of the parasitic nematode Teladorsagia circumcincta isolate WARC Sus (inbred).</title>
        <authorList>
            <person name="Mitreva M."/>
        </authorList>
    </citation>
    <scope>NUCLEOTIDE SEQUENCE [LARGE SCALE GENOMIC DNA]</scope>
    <source>
        <strain evidence="2 3">S</strain>
    </source>
</reference>
<dbReference type="AlphaFoldDB" id="A0A2G9TM37"/>
<organism evidence="2 3">
    <name type="scientific">Teladorsagia circumcincta</name>
    <name type="common">Brown stomach worm</name>
    <name type="synonym">Ostertagia circumcincta</name>
    <dbReference type="NCBI Taxonomy" id="45464"/>
    <lineage>
        <taxon>Eukaryota</taxon>
        <taxon>Metazoa</taxon>
        <taxon>Ecdysozoa</taxon>
        <taxon>Nematoda</taxon>
        <taxon>Chromadorea</taxon>
        <taxon>Rhabditida</taxon>
        <taxon>Rhabditina</taxon>
        <taxon>Rhabditomorpha</taxon>
        <taxon>Strongyloidea</taxon>
        <taxon>Trichostrongylidae</taxon>
        <taxon>Teladorsagia</taxon>
    </lineage>
</organism>
<dbReference type="EMBL" id="KZ358933">
    <property type="protein sequence ID" value="PIO59069.1"/>
    <property type="molecule type" value="Genomic_DNA"/>
</dbReference>
<keyword evidence="3" id="KW-1185">Reference proteome</keyword>
<evidence type="ECO:0000313" key="2">
    <source>
        <dbReference type="EMBL" id="PIO59069.1"/>
    </source>
</evidence>
<feature type="transmembrane region" description="Helical" evidence="1">
    <location>
        <begin position="169"/>
        <end position="191"/>
    </location>
</feature>
<evidence type="ECO:0000313" key="3">
    <source>
        <dbReference type="Proteomes" id="UP000230423"/>
    </source>
</evidence>
<dbReference type="OrthoDB" id="5912267at2759"/>
<evidence type="ECO:0000256" key="1">
    <source>
        <dbReference type="SAM" id="Phobius"/>
    </source>
</evidence>
<keyword evidence="1" id="KW-0472">Membrane</keyword>
<dbReference type="Proteomes" id="UP000230423">
    <property type="component" value="Unassembled WGS sequence"/>
</dbReference>
<proteinExistence type="predicted"/>
<gene>
    <name evidence="2" type="ORF">TELCIR_19480</name>
</gene>